<evidence type="ECO:0000256" key="3">
    <source>
        <dbReference type="ARBA" id="ARBA00020653"/>
    </source>
</evidence>
<dbReference type="Gene3D" id="3.60.120.10">
    <property type="entry name" value="Anthranilate synthase"/>
    <property type="match status" value="1"/>
</dbReference>
<proteinExistence type="predicted"/>
<evidence type="ECO:0000313" key="11">
    <source>
        <dbReference type="EMBL" id="SHK51918.1"/>
    </source>
</evidence>
<evidence type="ECO:0000259" key="9">
    <source>
        <dbReference type="Pfam" id="PF00425"/>
    </source>
</evidence>
<dbReference type="GO" id="GO:0046872">
    <property type="term" value="F:metal ion binding"/>
    <property type="evidence" value="ECO:0007669"/>
    <property type="project" value="UniProtKB-KW"/>
</dbReference>
<feature type="domain" description="Anthranilate synthase component I N-terminal" evidence="10">
    <location>
        <begin position="11"/>
        <end position="157"/>
    </location>
</feature>
<dbReference type="Pfam" id="PF04715">
    <property type="entry name" value="Anth_synt_I_N"/>
    <property type="match status" value="1"/>
</dbReference>
<feature type="domain" description="Chorismate-utilising enzyme C-terminal" evidence="9">
    <location>
        <begin position="206"/>
        <end position="461"/>
    </location>
</feature>
<evidence type="ECO:0000256" key="7">
    <source>
        <dbReference type="ARBA" id="ARBA00025634"/>
    </source>
</evidence>
<evidence type="ECO:0000256" key="2">
    <source>
        <dbReference type="ARBA" id="ARBA00011575"/>
    </source>
</evidence>
<dbReference type="STRING" id="1121301.SAMN02745912_03558"/>
<dbReference type="InterPro" id="IPR019999">
    <property type="entry name" value="Anth_synth_I-like"/>
</dbReference>
<evidence type="ECO:0000256" key="1">
    <source>
        <dbReference type="ARBA" id="ARBA00001946"/>
    </source>
</evidence>
<keyword evidence="6" id="KW-0456">Lyase</keyword>
<dbReference type="RefSeq" id="WP_073153165.1">
    <property type="nucleotide sequence ID" value="NZ_FRAG01000079.1"/>
</dbReference>
<accession>A0A1M6T573</accession>
<keyword evidence="5" id="KW-0460">Magnesium</keyword>
<dbReference type="PRINTS" id="PR00095">
    <property type="entry name" value="ANTSNTHASEI"/>
</dbReference>
<comment type="catalytic activity">
    <reaction evidence="8">
        <text>chorismate + L-glutamine = anthranilate + pyruvate + L-glutamate + H(+)</text>
        <dbReference type="Rhea" id="RHEA:21732"/>
        <dbReference type="ChEBI" id="CHEBI:15361"/>
        <dbReference type="ChEBI" id="CHEBI:15378"/>
        <dbReference type="ChEBI" id="CHEBI:16567"/>
        <dbReference type="ChEBI" id="CHEBI:29748"/>
        <dbReference type="ChEBI" id="CHEBI:29985"/>
        <dbReference type="ChEBI" id="CHEBI:58359"/>
        <dbReference type="EC" id="4.1.3.27"/>
    </reaction>
</comment>
<comment type="subunit">
    <text evidence="2">Heterotetramer consisting of two non-identical subunits: a beta subunit (TrpG) and a large alpha subunit (TrpE).</text>
</comment>
<reference evidence="11 12" key="1">
    <citation type="submission" date="2016-11" db="EMBL/GenBank/DDBJ databases">
        <authorList>
            <person name="Jaros S."/>
            <person name="Januszkiewicz K."/>
            <person name="Wedrychowicz H."/>
        </authorList>
    </citation>
    <scope>NUCLEOTIDE SEQUENCE [LARGE SCALE GENOMIC DNA]</scope>
    <source>
        <strain evidence="11 12">DSM 15212</strain>
    </source>
</reference>
<dbReference type="InterPro" id="IPR015890">
    <property type="entry name" value="Chorismate_C"/>
</dbReference>
<gene>
    <name evidence="11" type="ORF">SAMN02745912_03558</name>
</gene>
<evidence type="ECO:0000256" key="5">
    <source>
        <dbReference type="ARBA" id="ARBA00022842"/>
    </source>
</evidence>
<dbReference type="InterPro" id="IPR006805">
    <property type="entry name" value="Anth_synth_I_N"/>
</dbReference>
<evidence type="ECO:0000313" key="12">
    <source>
        <dbReference type="Proteomes" id="UP000184465"/>
    </source>
</evidence>
<dbReference type="EMBL" id="FRAG01000079">
    <property type="protein sequence ID" value="SHK51918.1"/>
    <property type="molecule type" value="Genomic_DNA"/>
</dbReference>
<keyword evidence="12" id="KW-1185">Reference proteome</keyword>
<evidence type="ECO:0000256" key="6">
    <source>
        <dbReference type="ARBA" id="ARBA00023239"/>
    </source>
</evidence>
<evidence type="ECO:0000259" key="10">
    <source>
        <dbReference type="Pfam" id="PF04715"/>
    </source>
</evidence>
<dbReference type="OrthoDB" id="9803598at2"/>
<organism evidence="11 12">
    <name type="scientific">Paramaledivibacter caminithermalis (strain DSM 15212 / CIP 107654 / DViRD3)</name>
    <name type="common">Clostridium caminithermale</name>
    <dbReference type="NCBI Taxonomy" id="1121301"/>
    <lineage>
        <taxon>Bacteria</taxon>
        <taxon>Bacillati</taxon>
        <taxon>Bacillota</taxon>
        <taxon>Clostridia</taxon>
        <taxon>Peptostreptococcales</taxon>
        <taxon>Caminicellaceae</taxon>
        <taxon>Paramaledivibacter</taxon>
    </lineage>
</organism>
<dbReference type="InterPro" id="IPR005801">
    <property type="entry name" value="ADC_synthase"/>
</dbReference>
<dbReference type="GO" id="GO:0004049">
    <property type="term" value="F:anthranilate synthase activity"/>
    <property type="evidence" value="ECO:0007669"/>
    <property type="project" value="UniProtKB-EC"/>
</dbReference>
<evidence type="ECO:0000256" key="8">
    <source>
        <dbReference type="ARBA" id="ARBA00047683"/>
    </source>
</evidence>
<sequence>MNYLYVEIIDKLIPVQIVDKLRGSTKIFFLDSSNRDSAINSGLGVESIKEKSRYSYIGINPIDEVFATVKEDSPEAILKQFQKLFNKYKSFNVYEIDKKNSSNQRLVPQLFIALSYNFGEALMNIENSKNDFLNMPDFYCAVCKDFWIYDHDTKKLWFMTKSDDKNLTSDDLIKRHKNLLNSNSDSNKNETQKQNDSKTLKFNFTKDEYLKSINKIKNYIYDGHIYQVNLSQILRMQNYVNDWEIYKSIRKTNPSPFSAYFKLGEHYSILCSSPERFLYKNGIHVYTEPIKGTRPRGKNEKEDYDNLQSLKNSIKEKAENIMIVDLLRNDLGRICNYGTVLVDSLLFVEAYASVFQLISRVSGILKPELDFTDIIRNTFPGGSITGCPKKRAMEIIAELEPNRRSFYTGSLGRIAQDMSDFDLNIIIRTILKSGNQLQLSLGGGIVYDSHAAMEYKETIDKGRAIMLGLNNS</sequence>
<dbReference type="Pfam" id="PF00425">
    <property type="entry name" value="Chorismate_bind"/>
    <property type="match status" value="1"/>
</dbReference>
<keyword evidence="4" id="KW-0479">Metal-binding</keyword>
<comment type="function">
    <text evidence="7">Part of a heterotetrameric complex that catalyzes the two-step biosynthesis of anthranilate, an intermediate in the biosynthesis of L-tryptophan. In the first step, the glutamine-binding beta subunit (TrpG) of anthranilate synthase (AS) provides the glutamine amidotransferase activity which generates ammonia as a substrate that, along with chorismate, is used in the second step, catalyzed by the large alpha subunit of AS (TrpE) to produce anthranilate. In the absence of TrpG, TrpE can synthesize anthranilate directly from chorismate and high concentrations of ammonia.</text>
</comment>
<name>A0A1M6T573_PARC5</name>
<dbReference type="GO" id="GO:0000162">
    <property type="term" value="P:L-tryptophan biosynthetic process"/>
    <property type="evidence" value="ECO:0007669"/>
    <property type="project" value="TreeGrafter"/>
</dbReference>
<dbReference type="Proteomes" id="UP000184465">
    <property type="component" value="Unassembled WGS sequence"/>
</dbReference>
<dbReference type="PANTHER" id="PTHR11236">
    <property type="entry name" value="AMINOBENZOATE/ANTHRANILATE SYNTHASE"/>
    <property type="match status" value="1"/>
</dbReference>
<evidence type="ECO:0000256" key="4">
    <source>
        <dbReference type="ARBA" id="ARBA00022723"/>
    </source>
</evidence>
<comment type="cofactor">
    <cofactor evidence="1">
        <name>Mg(2+)</name>
        <dbReference type="ChEBI" id="CHEBI:18420"/>
    </cofactor>
</comment>
<dbReference type="SUPFAM" id="SSF56322">
    <property type="entry name" value="ADC synthase"/>
    <property type="match status" value="1"/>
</dbReference>
<dbReference type="AlphaFoldDB" id="A0A1M6T573"/>
<dbReference type="PANTHER" id="PTHR11236:SF48">
    <property type="entry name" value="ISOCHORISMATE SYNTHASE MENF"/>
    <property type="match status" value="1"/>
</dbReference>
<protein>
    <recommendedName>
        <fullName evidence="3">Anthranilate synthase component 1</fullName>
    </recommendedName>
</protein>